<name>A0ABU1ZIA8_9BURK</name>
<keyword evidence="2" id="KW-1185">Reference proteome</keyword>
<dbReference type="RefSeq" id="WP_310339259.1">
    <property type="nucleotide sequence ID" value="NZ_JAVDXO010000001.1"/>
</dbReference>
<proteinExistence type="predicted"/>
<dbReference type="Proteomes" id="UP001268089">
    <property type="component" value="Unassembled WGS sequence"/>
</dbReference>
<evidence type="ECO:0000313" key="1">
    <source>
        <dbReference type="EMBL" id="MDR7305272.1"/>
    </source>
</evidence>
<sequence>MNPSSLPVLLTSSVIAHDRGVRLQNPQERERLAMESIRQWRTISPDTPLVLCDGSSFDFRPLVAALPDGHDIECLNFQNDIAAVQKRGRGYGEGEIVRHAIEHSKLIQSAGCFAKCTSKLWVENFEECLLQWNGDLLLKAVFDNVFTPWKPTTLAYIDTRFYMASLGTYQRLFLHAHHAVHAQQGHSLEECFRDIFLKEQPPTCLMSPPPVISGVGGGTGVYYKNSALRKLKERWRYARVKRNPLFRPWFSEV</sequence>
<comment type="caution">
    <text evidence="1">The sequence shown here is derived from an EMBL/GenBank/DDBJ whole genome shotgun (WGS) entry which is preliminary data.</text>
</comment>
<reference evidence="1 2" key="1">
    <citation type="submission" date="2023-07" db="EMBL/GenBank/DDBJ databases">
        <title>Sorghum-associated microbial communities from plants grown in Nebraska, USA.</title>
        <authorList>
            <person name="Schachtman D."/>
        </authorList>
    </citation>
    <scope>NUCLEOTIDE SEQUENCE [LARGE SCALE GENOMIC DNA]</scope>
    <source>
        <strain evidence="1 2">BE308</strain>
    </source>
</reference>
<accession>A0ABU1ZIA8</accession>
<dbReference type="EMBL" id="JAVDXO010000001">
    <property type="protein sequence ID" value="MDR7305272.1"/>
    <property type="molecule type" value="Genomic_DNA"/>
</dbReference>
<protein>
    <submittedName>
        <fullName evidence="1">Uncharacterized protein</fullName>
    </submittedName>
</protein>
<organism evidence="1 2">
    <name type="scientific">Rhodoferax saidenbachensis</name>
    <dbReference type="NCBI Taxonomy" id="1484693"/>
    <lineage>
        <taxon>Bacteria</taxon>
        <taxon>Pseudomonadati</taxon>
        <taxon>Pseudomonadota</taxon>
        <taxon>Betaproteobacteria</taxon>
        <taxon>Burkholderiales</taxon>
        <taxon>Comamonadaceae</taxon>
        <taxon>Rhodoferax</taxon>
    </lineage>
</organism>
<evidence type="ECO:0000313" key="2">
    <source>
        <dbReference type="Proteomes" id="UP001268089"/>
    </source>
</evidence>
<gene>
    <name evidence="1" type="ORF">J2X15_000538</name>
</gene>